<dbReference type="Gene3D" id="3.30.565.10">
    <property type="entry name" value="Histidine kinase-like ATPase, C-terminal domain"/>
    <property type="match status" value="1"/>
</dbReference>
<proteinExistence type="predicted"/>
<feature type="transmembrane region" description="Helical" evidence="1">
    <location>
        <begin position="48"/>
        <end position="69"/>
    </location>
</feature>
<dbReference type="RefSeq" id="WP_226751146.1">
    <property type="nucleotide sequence ID" value="NZ_JAEINI020000005.1"/>
</dbReference>
<keyword evidence="3" id="KW-0808">Transferase</keyword>
<dbReference type="Proteomes" id="UP000633814">
    <property type="component" value="Unassembled WGS sequence"/>
</dbReference>
<sequence length="341" mass="38339">MKKLQDVPRLELQLPDLTQASHLLRVVVFSQALALILALAPYSSEPFWSSLGTISLFIHWISLGSCLVFSRLQPRLRFMSLMPFALAVQLILLSVTFVCSYLSFWFLQDGNKVSFWTEAANNLIIAFIVGLVLIQFLIMYDELARSITSQQKAKLSALQARIRPHFLFNSLNTVAELIHTDQDAAEQALLNLADLFRAAMASAENISLQDELALCKQYLALEQWRLGSRLVVNWQLPETIPTLNLPALTIQPLLENAVQYGFETRTVAGVLDIKVYLGKKQLSIVIENPVATSHKKQNKNGIAIANIQQRLKILFGQSAQLTTYELADMYRVKLVLPLEGE</sequence>
<protein>
    <submittedName>
        <fullName evidence="3">Histidine kinase</fullName>
    </submittedName>
</protein>
<comment type="caution">
    <text evidence="3">The sequence shown here is derived from an EMBL/GenBank/DDBJ whole genome shotgun (WGS) entry which is preliminary data.</text>
</comment>
<feature type="transmembrane region" description="Helical" evidence="1">
    <location>
        <begin position="81"/>
        <end position="107"/>
    </location>
</feature>
<evidence type="ECO:0000259" key="2">
    <source>
        <dbReference type="Pfam" id="PF06580"/>
    </source>
</evidence>
<feature type="transmembrane region" description="Helical" evidence="1">
    <location>
        <begin position="23"/>
        <end position="42"/>
    </location>
</feature>
<dbReference type="PANTHER" id="PTHR34220">
    <property type="entry name" value="SENSOR HISTIDINE KINASE YPDA"/>
    <property type="match status" value="1"/>
</dbReference>
<dbReference type="InterPro" id="IPR010559">
    <property type="entry name" value="Sig_transdc_His_kin_internal"/>
</dbReference>
<dbReference type="GO" id="GO:0016301">
    <property type="term" value="F:kinase activity"/>
    <property type="evidence" value="ECO:0007669"/>
    <property type="project" value="UniProtKB-KW"/>
</dbReference>
<evidence type="ECO:0000313" key="3">
    <source>
        <dbReference type="EMBL" id="MCB5227085.1"/>
    </source>
</evidence>
<evidence type="ECO:0000256" key="1">
    <source>
        <dbReference type="SAM" id="Phobius"/>
    </source>
</evidence>
<keyword evidence="3" id="KW-0418">Kinase</keyword>
<dbReference type="InterPro" id="IPR050640">
    <property type="entry name" value="Bact_2-comp_sensor_kinase"/>
</dbReference>
<keyword evidence="1" id="KW-0472">Membrane</keyword>
<dbReference type="InterPro" id="IPR036890">
    <property type="entry name" value="HATPase_C_sf"/>
</dbReference>
<gene>
    <name evidence="3" type="ORF">JAO78_009690</name>
</gene>
<feature type="transmembrane region" description="Helical" evidence="1">
    <location>
        <begin position="119"/>
        <end position="140"/>
    </location>
</feature>
<reference evidence="3 4" key="1">
    <citation type="submission" date="2021-10" db="EMBL/GenBank/DDBJ databases">
        <title>Alishewanella koreense sp. nov. isolated from seawater of southwestern coast in South Korea and the proposal for the reclassification of Rheinheimera perlucida and Rheinheimera tuosuensis as Arsukibacterium perlucida and Arsukibacterium tuosuensis.</title>
        <authorList>
            <person name="Kim K.H."/>
            <person name="Ruan W."/>
            <person name="Kim K.R."/>
            <person name="Baek J.H."/>
            <person name="Jeon C.O."/>
        </authorList>
    </citation>
    <scope>NUCLEOTIDE SEQUENCE [LARGE SCALE GENOMIC DNA]</scope>
    <source>
        <strain evidence="3 4">16-MA</strain>
    </source>
</reference>
<organism evidence="3 4">
    <name type="scientific">Alishewanella maricola</name>
    <dbReference type="NCBI Taxonomy" id="2795740"/>
    <lineage>
        <taxon>Bacteria</taxon>
        <taxon>Pseudomonadati</taxon>
        <taxon>Pseudomonadota</taxon>
        <taxon>Gammaproteobacteria</taxon>
        <taxon>Alteromonadales</taxon>
        <taxon>Alteromonadaceae</taxon>
        <taxon>Alishewanella</taxon>
    </lineage>
</organism>
<name>A0ABS8C4M9_9ALTE</name>
<accession>A0ABS8C4M9</accession>
<dbReference type="EMBL" id="JAEINI020000005">
    <property type="protein sequence ID" value="MCB5227085.1"/>
    <property type="molecule type" value="Genomic_DNA"/>
</dbReference>
<keyword evidence="1" id="KW-0812">Transmembrane</keyword>
<dbReference type="Pfam" id="PF06580">
    <property type="entry name" value="His_kinase"/>
    <property type="match status" value="1"/>
</dbReference>
<keyword evidence="4" id="KW-1185">Reference proteome</keyword>
<evidence type="ECO:0000313" key="4">
    <source>
        <dbReference type="Proteomes" id="UP000633814"/>
    </source>
</evidence>
<keyword evidence="1" id="KW-1133">Transmembrane helix</keyword>
<dbReference type="PANTHER" id="PTHR34220:SF7">
    <property type="entry name" value="SENSOR HISTIDINE KINASE YPDA"/>
    <property type="match status" value="1"/>
</dbReference>
<feature type="domain" description="Signal transduction histidine kinase internal region" evidence="2">
    <location>
        <begin position="153"/>
        <end position="230"/>
    </location>
</feature>